<name>A0A136PWC0_9ACTN</name>
<feature type="transmembrane region" description="Helical" evidence="1">
    <location>
        <begin position="49"/>
        <end position="69"/>
    </location>
</feature>
<dbReference type="Proteomes" id="UP000070620">
    <property type="component" value="Unassembled WGS sequence"/>
</dbReference>
<reference evidence="2 3" key="1">
    <citation type="submission" date="2016-01" db="EMBL/GenBank/DDBJ databases">
        <title>Whole genome sequence and analysis of Micromonospora rosaria DSM 803, which can produce antibacterial substance rosamicin.</title>
        <authorList>
            <person name="Yang H."/>
            <person name="He X."/>
            <person name="Zhu D."/>
        </authorList>
    </citation>
    <scope>NUCLEOTIDE SEQUENCE [LARGE SCALE GENOMIC DNA]</scope>
    <source>
        <strain evidence="2 3">DSM 803</strain>
    </source>
</reference>
<dbReference type="RefSeq" id="WP_067361136.1">
    <property type="nucleotide sequence ID" value="NZ_JBIUBN010000023.1"/>
</dbReference>
<gene>
    <name evidence="2" type="ORF">AWW66_06450</name>
</gene>
<keyword evidence="3" id="KW-1185">Reference proteome</keyword>
<dbReference type="AlphaFoldDB" id="A0A136PWC0"/>
<evidence type="ECO:0000313" key="3">
    <source>
        <dbReference type="Proteomes" id="UP000070620"/>
    </source>
</evidence>
<dbReference type="EMBL" id="LRQV01000013">
    <property type="protein sequence ID" value="KXK62821.1"/>
    <property type="molecule type" value="Genomic_DNA"/>
</dbReference>
<keyword evidence="1" id="KW-0812">Transmembrane</keyword>
<organism evidence="2 3">
    <name type="scientific">Micromonospora rosaria</name>
    <dbReference type="NCBI Taxonomy" id="47874"/>
    <lineage>
        <taxon>Bacteria</taxon>
        <taxon>Bacillati</taxon>
        <taxon>Actinomycetota</taxon>
        <taxon>Actinomycetes</taxon>
        <taxon>Micromonosporales</taxon>
        <taxon>Micromonosporaceae</taxon>
        <taxon>Micromonospora</taxon>
    </lineage>
</organism>
<keyword evidence="1" id="KW-0472">Membrane</keyword>
<accession>A0A136PWC0</accession>
<evidence type="ECO:0000256" key="1">
    <source>
        <dbReference type="SAM" id="Phobius"/>
    </source>
</evidence>
<sequence length="222" mass="22875">MKSTTASDWLIPTGLLVLSAVPVAAGGLRLAELAGGGPVLPDGERIGSAPVPVALHIVGVTVFSVLGAVQFAPRVRRRHRGWHRAAGRVLIPCGLVAALSGVWLALFLPRSAVDGDALVVLRVVVGAAMAAALVLGFVAVRRRDFARHRAWLIRGYAIGLGAGTQVVTQAVWVGSAGPLTVSGKTGALAAAWLINVLVAEWIIRRPAGAARRAAGARGVPVR</sequence>
<feature type="transmembrane region" description="Helical" evidence="1">
    <location>
        <begin position="185"/>
        <end position="203"/>
    </location>
</feature>
<evidence type="ECO:0008006" key="4">
    <source>
        <dbReference type="Google" id="ProtNLM"/>
    </source>
</evidence>
<evidence type="ECO:0000313" key="2">
    <source>
        <dbReference type="EMBL" id="KXK62821.1"/>
    </source>
</evidence>
<feature type="transmembrane region" description="Helical" evidence="1">
    <location>
        <begin position="89"/>
        <end position="108"/>
    </location>
</feature>
<keyword evidence="1" id="KW-1133">Transmembrane helix</keyword>
<comment type="caution">
    <text evidence="2">The sequence shown here is derived from an EMBL/GenBank/DDBJ whole genome shotgun (WGS) entry which is preliminary data.</text>
</comment>
<proteinExistence type="predicted"/>
<dbReference type="Pfam" id="PF10067">
    <property type="entry name" value="DUF2306"/>
    <property type="match status" value="1"/>
</dbReference>
<feature type="transmembrane region" description="Helical" evidence="1">
    <location>
        <begin position="152"/>
        <end position="173"/>
    </location>
</feature>
<feature type="transmembrane region" description="Helical" evidence="1">
    <location>
        <begin position="120"/>
        <end position="140"/>
    </location>
</feature>
<dbReference type="OrthoDB" id="4698148at2"/>
<protein>
    <recommendedName>
        <fullName evidence="4">DUF2306 domain-containing protein</fullName>
    </recommendedName>
</protein>
<dbReference type="InterPro" id="IPR018750">
    <property type="entry name" value="DUF2306_membrane"/>
</dbReference>